<dbReference type="InterPro" id="IPR014905">
    <property type="entry name" value="HIRAN"/>
</dbReference>
<protein>
    <recommendedName>
        <fullName evidence="4">HIRAN domain-containing protein</fullName>
    </recommendedName>
</protein>
<proteinExistence type="predicted"/>
<comment type="caution">
    <text evidence="6">The sequence shown here is derived from an EMBL/GenBank/DDBJ whole genome shotgun (WGS) entry which is preliminary data.</text>
</comment>
<dbReference type="Proteomes" id="UP000235703">
    <property type="component" value="Unassembled WGS sequence"/>
</dbReference>
<keyword evidence="7" id="KW-1185">Reference proteome</keyword>
<dbReference type="Proteomes" id="UP000549517">
    <property type="component" value="Unassembled WGS sequence"/>
</dbReference>
<evidence type="ECO:0000313" key="6">
    <source>
        <dbReference type="EMBL" id="PMB98475.1"/>
    </source>
</evidence>
<reference evidence="6 7" key="1">
    <citation type="submission" date="2017-09" db="EMBL/GenBank/DDBJ databases">
        <title>Bacterial strain isolated from the female urinary microbiota.</title>
        <authorList>
            <person name="Thomas-White K."/>
            <person name="Kumar N."/>
            <person name="Forster S."/>
            <person name="Putonti C."/>
            <person name="Lawley T."/>
            <person name="Wolfe A.J."/>
        </authorList>
    </citation>
    <scope>NUCLEOTIDE SEQUENCE [LARGE SCALE GENOMIC DNA]</scope>
    <source>
        <strain evidence="6 7">UMB0680</strain>
    </source>
</reference>
<dbReference type="EMBL" id="PNFZ01000002">
    <property type="protein sequence ID" value="PMB98475.1"/>
    <property type="molecule type" value="Genomic_DNA"/>
</dbReference>
<evidence type="ECO:0000256" key="3">
    <source>
        <dbReference type="SAM" id="MobiDB-lite"/>
    </source>
</evidence>
<evidence type="ECO:0000256" key="2">
    <source>
        <dbReference type="ARBA" id="ARBA00022801"/>
    </source>
</evidence>
<keyword evidence="1" id="KW-0479">Metal-binding</keyword>
<organism evidence="6 7">
    <name type="scientific">Brevibacterium luteolum</name>
    <dbReference type="NCBI Taxonomy" id="199591"/>
    <lineage>
        <taxon>Bacteria</taxon>
        <taxon>Bacillati</taxon>
        <taxon>Actinomycetota</taxon>
        <taxon>Actinomycetes</taxon>
        <taxon>Micrococcales</taxon>
        <taxon>Brevibacteriaceae</taxon>
        <taxon>Brevibacterium</taxon>
    </lineage>
</organism>
<sequence>MVFRAAQEFFRTLFSGSQAETQAPHDREAQEVERRPAPERRWLSKAESDSELVIVNGRPTFELIWRDELRFVSKSSGLQAAPGNLALARAGVFYLRARGTRHYSAALQSAEIEIGSIIMLKREPNNEHDPKAIALCGPVGTAAWGYVNRGFARRLSPRLDRGEPYTAVVTGVDGNVITVAIGESVLMEQLLPES</sequence>
<dbReference type="Gene3D" id="3.30.70.2330">
    <property type="match status" value="1"/>
</dbReference>
<name>A0A2N6PIG9_9MICO</name>
<dbReference type="EMBL" id="JABEMC010000001">
    <property type="protein sequence ID" value="NNG77806.1"/>
    <property type="molecule type" value="Genomic_DNA"/>
</dbReference>
<gene>
    <name evidence="6" type="ORF">CJ198_03805</name>
    <name evidence="5" type="ORF">HLA91_00215</name>
</gene>
<evidence type="ECO:0000313" key="8">
    <source>
        <dbReference type="Proteomes" id="UP000549517"/>
    </source>
</evidence>
<feature type="domain" description="HIRAN" evidence="4">
    <location>
        <begin position="91"/>
        <end position="180"/>
    </location>
</feature>
<dbReference type="OrthoDB" id="260852at2"/>
<dbReference type="RefSeq" id="WP_102160990.1">
    <property type="nucleotide sequence ID" value="NZ_BAAAKH010000002.1"/>
</dbReference>
<dbReference type="GO" id="GO:0016818">
    <property type="term" value="F:hydrolase activity, acting on acid anhydrides, in phosphorus-containing anhydrides"/>
    <property type="evidence" value="ECO:0007669"/>
    <property type="project" value="InterPro"/>
</dbReference>
<reference evidence="5 8" key="2">
    <citation type="submission" date="2020-05" db="EMBL/GenBank/DDBJ databases">
        <title>MicrobeNet Type strains.</title>
        <authorList>
            <person name="Nicholson A.C."/>
        </authorList>
    </citation>
    <scope>NUCLEOTIDE SEQUENCE [LARGE SCALE GENOMIC DNA]</scope>
    <source>
        <strain evidence="5 8">CCUG 46604</strain>
    </source>
</reference>
<keyword evidence="2" id="KW-0378">Hydrolase</keyword>
<evidence type="ECO:0000313" key="7">
    <source>
        <dbReference type="Proteomes" id="UP000235703"/>
    </source>
</evidence>
<accession>A0A2N6PIG9</accession>
<dbReference type="Pfam" id="PF08797">
    <property type="entry name" value="HIRAN"/>
    <property type="match status" value="1"/>
</dbReference>
<feature type="region of interest" description="Disordered" evidence="3">
    <location>
        <begin position="18"/>
        <end position="38"/>
    </location>
</feature>
<evidence type="ECO:0000313" key="5">
    <source>
        <dbReference type="EMBL" id="NNG77806.1"/>
    </source>
</evidence>
<dbReference type="AlphaFoldDB" id="A0A2N6PIG9"/>
<dbReference type="GO" id="GO:0003676">
    <property type="term" value="F:nucleic acid binding"/>
    <property type="evidence" value="ECO:0007669"/>
    <property type="project" value="InterPro"/>
</dbReference>
<evidence type="ECO:0000256" key="1">
    <source>
        <dbReference type="ARBA" id="ARBA00022723"/>
    </source>
</evidence>
<dbReference type="GO" id="GO:0008270">
    <property type="term" value="F:zinc ion binding"/>
    <property type="evidence" value="ECO:0007669"/>
    <property type="project" value="InterPro"/>
</dbReference>
<evidence type="ECO:0000259" key="4">
    <source>
        <dbReference type="Pfam" id="PF08797"/>
    </source>
</evidence>
<feature type="compositionally biased region" description="Basic and acidic residues" evidence="3">
    <location>
        <begin position="23"/>
        <end position="38"/>
    </location>
</feature>